<accession>A0A1Y1SAX3</accession>
<keyword evidence="4" id="KW-1185">Reference proteome</keyword>
<evidence type="ECO:0000256" key="1">
    <source>
        <dbReference type="SAM" id="Coils"/>
    </source>
</evidence>
<dbReference type="RefSeq" id="WP_083563217.1">
    <property type="nucleotide sequence ID" value="NZ_AQQV01000004.1"/>
</dbReference>
<proteinExistence type="predicted"/>
<dbReference type="Gene3D" id="1.10.287.540">
    <property type="entry name" value="Helix hairpin bin"/>
    <property type="match status" value="1"/>
</dbReference>
<dbReference type="Gene3D" id="3.30.70.60">
    <property type="match status" value="1"/>
</dbReference>
<dbReference type="AlphaFoldDB" id="A0A1Y1SAX3"/>
<feature type="transmembrane region" description="Helical" evidence="2">
    <location>
        <begin position="20"/>
        <end position="45"/>
    </location>
</feature>
<sequence>MNFREALDELQSLDPNNVGAWPAFVYIGACIILATVIIVGSYYYVVIPNLDLLERERRTEVTLKQDFEKKQKRAANLDAYRAQLEEMERSFGSMLRQLPSKSEVANLLNDISQTRVAAGLEEQLFRPENERPRDFYAILPNRIVVTGSYHEIAEFVSRVAALPRIVTVNDVKLSAEGNSSDLRMEAIITTYRYLDESEGE</sequence>
<dbReference type="InterPro" id="IPR014717">
    <property type="entry name" value="Transl_elong_EF1B/ribsomal_bS6"/>
</dbReference>
<dbReference type="GO" id="GO:0043107">
    <property type="term" value="P:type IV pilus-dependent motility"/>
    <property type="evidence" value="ECO:0007669"/>
    <property type="project" value="InterPro"/>
</dbReference>
<keyword evidence="2 3" id="KW-0812">Transmembrane</keyword>
<reference evidence="3 4" key="1">
    <citation type="submission" date="2013-04" db="EMBL/GenBank/DDBJ databases">
        <title>Oceanococcus atlanticus 22II-S10r2 Genome Sequencing.</title>
        <authorList>
            <person name="Lai Q."/>
            <person name="Li G."/>
            <person name="Shao Z."/>
        </authorList>
    </citation>
    <scope>NUCLEOTIDE SEQUENCE [LARGE SCALE GENOMIC DNA]</scope>
    <source>
        <strain evidence="3 4">22II-S10r2</strain>
    </source>
</reference>
<gene>
    <name evidence="3" type="ORF">ATO7_15028</name>
</gene>
<keyword evidence="2" id="KW-0472">Membrane</keyword>
<dbReference type="EMBL" id="AQQV01000004">
    <property type="protein sequence ID" value="ORE85546.1"/>
    <property type="molecule type" value="Genomic_DNA"/>
</dbReference>
<dbReference type="PIRSF" id="PIRSF016482">
    <property type="entry name" value="PilO"/>
    <property type="match status" value="1"/>
</dbReference>
<evidence type="ECO:0000313" key="3">
    <source>
        <dbReference type="EMBL" id="ORE85546.1"/>
    </source>
</evidence>
<dbReference type="Proteomes" id="UP000192342">
    <property type="component" value="Unassembled WGS sequence"/>
</dbReference>
<evidence type="ECO:0000256" key="2">
    <source>
        <dbReference type="SAM" id="Phobius"/>
    </source>
</evidence>
<dbReference type="OrthoDB" id="9802133at2"/>
<feature type="coiled-coil region" evidence="1">
    <location>
        <begin position="70"/>
        <end position="97"/>
    </location>
</feature>
<evidence type="ECO:0000313" key="4">
    <source>
        <dbReference type="Proteomes" id="UP000192342"/>
    </source>
</evidence>
<dbReference type="InterPro" id="IPR007445">
    <property type="entry name" value="PilO"/>
</dbReference>
<keyword evidence="2" id="KW-1133">Transmembrane helix</keyword>
<dbReference type="PANTHER" id="PTHR39555">
    <property type="entry name" value="FIMBRIAL ASSEMBLY PROTEIN PILO-LIKE PROTEIN-RELATED"/>
    <property type="match status" value="1"/>
</dbReference>
<comment type="caution">
    <text evidence="3">The sequence shown here is derived from an EMBL/GenBank/DDBJ whole genome shotgun (WGS) entry which is preliminary data.</text>
</comment>
<dbReference type="STRING" id="1317117.ATO7_15028"/>
<name>A0A1Y1SAX3_9GAMM</name>
<dbReference type="GO" id="GO:0043683">
    <property type="term" value="P:type IV pilus assembly"/>
    <property type="evidence" value="ECO:0007669"/>
    <property type="project" value="InterPro"/>
</dbReference>
<dbReference type="PANTHER" id="PTHR39555:SF1">
    <property type="entry name" value="TYPE IV PILUS INNER MEMBRANE COMPONENT PILO"/>
    <property type="match status" value="1"/>
</dbReference>
<dbReference type="Pfam" id="PF04350">
    <property type="entry name" value="PilO"/>
    <property type="match status" value="1"/>
</dbReference>
<keyword evidence="1" id="KW-0175">Coiled coil</keyword>
<organism evidence="3 4">
    <name type="scientific">Oceanococcus atlanticus</name>
    <dbReference type="NCBI Taxonomy" id="1317117"/>
    <lineage>
        <taxon>Bacteria</taxon>
        <taxon>Pseudomonadati</taxon>
        <taxon>Pseudomonadota</taxon>
        <taxon>Gammaproteobacteria</taxon>
        <taxon>Chromatiales</taxon>
        <taxon>Oceanococcaceae</taxon>
        <taxon>Oceanococcus</taxon>
    </lineage>
</organism>
<protein>
    <submittedName>
        <fullName evidence="3">Type IV pilus assembly membrane transmembrane protein</fullName>
    </submittedName>
</protein>